<protein>
    <submittedName>
        <fullName evidence="1">Uncharacterized protein</fullName>
    </submittedName>
</protein>
<gene>
    <name evidence="1" type="ORF">LSP00402_LOCUS22696</name>
</gene>
<proteinExistence type="predicted"/>
<organism evidence="1">
    <name type="scientific">Lotharella oceanica</name>
    <dbReference type="NCBI Taxonomy" id="641309"/>
    <lineage>
        <taxon>Eukaryota</taxon>
        <taxon>Sar</taxon>
        <taxon>Rhizaria</taxon>
        <taxon>Cercozoa</taxon>
        <taxon>Chlorarachniophyceae</taxon>
        <taxon>Lotharella</taxon>
    </lineage>
</organism>
<sequence length="109" mass="12385">MSTVHTYRYRYLCTRVYMRVLGRSASAPLNGNMYIYTCPCTASCTHTHGSIISHMHAMKHNGNMHGNMNYMQYTYMSSKMMTVRRSNMMGGTYDTAAADVRVAASMMNK</sequence>
<reference evidence="1" key="1">
    <citation type="submission" date="2021-01" db="EMBL/GenBank/DDBJ databases">
        <authorList>
            <person name="Corre E."/>
            <person name="Pelletier E."/>
            <person name="Niang G."/>
            <person name="Scheremetjew M."/>
            <person name="Finn R."/>
            <person name="Kale V."/>
            <person name="Holt S."/>
            <person name="Cochrane G."/>
            <person name="Meng A."/>
            <person name="Brown T."/>
            <person name="Cohen L."/>
        </authorList>
    </citation>
    <scope>NUCLEOTIDE SEQUENCE</scope>
    <source>
        <strain evidence="1">CCMP622</strain>
    </source>
</reference>
<accession>A0A7S2XIE8</accession>
<dbReference type="AlphaFoldDB" id="A0A7S2XIE8"/>
<dbReference type="EMBL" id="HBHP01036945">
    <property type="protein sequence ID" value="CAD9778680.1"/>
    <property type="molecule type" value="Transcribed_RNA"/>
</dbReference>
<name>A0A7S2XIE8_9EUKA</name>
<evidence type="ECO:0000313" key="1">
    <source>
        <dbReference type="EMBL" id="CAD9778680.1"/>
    </source>
</evidence>